<dbReference type="OrthoDB" id="3173471at2"/>
<comment type="caution">
    <text evidence="1">The sequence shown here is derived from an EMBL/GenBank/DDBJ whole genome shotgun (WGS) entry which is preliminary data.</text>
</comment>
<name>A0A4S4FWC7_9MICO</name>
<dbReference type="Gene3D" id="3.40.960.10">
    <property type="entry name" value="VSR Endonuclease"/>
    <property type="match status" value="1"/>
</dbReference>
<proteinExistence type="predicted"/>
<dbReference type="SUPFAM" id="SSF52980">
    <property type="entry name" value="Restriction endonuclease-like"/>
    <property type="match status" value="1"/>
</dbReference>
<dbReference type="Proteomes" id="UP000307380">
    <property type="component" value="Unassembled WGS sequence"/>
</dbReference>
<evidence type="ECO:0000313" key="1">
    <source>
        <dbReference type="EMBL" id="THG35270.1"/>
    </source>
</evidence>
<dbReference type="InterPro" id="IPR011335">
    <property type="entry name" value="Restrct_endonuc-II-like"/>
</dbReference>
<dbReference type="RefSeq" id="WP_136422528.1">
    <property type="nucleotide sequence ID" value="NZ_SSSN01000003.1"/>
</dbReference>
<protein>
    <recommendedName>
        <fullName evidence="3">DUF559 domain-containing protein</fullName>
    </recommendedName>
</protein>
<sequence>MLPGQYFSHETAAHLFGVPLADDVRIDPVHVTVLTPRTPPRARGVIGHAIGAETLAVGTLRDKPVCSPADCWCQLAETLSFEDLVAAGDYLISGQATDAGREVPLCTFEVLSVASNRYARRKGAHLRRRALKATRFGVDSRPETHLRLLLVASGLAEPLIGHGVRVQNGRILHPDLVFEEFKIAFEYEGDGHRTDARQWRLDILRRQLLEAEGWHVIRVTSRDLYVDPEGFIRRVRDILARRARLAM</sequence>
<reference evidence="1 2" key="1">
    <citation type="submission" date="2019-04" db="EMBL/GenBank/DDBJ databases">
        <authorList>
            <person name="Jiang L."/>
        </authorList>
    </citation>
    <scope>NUCLEOTIDE SEQUENCE [LARGE SCALE GENOMIC DNA]</scope>
    <source>
        <strain evidence="1 2">YIM 131861</strain>
    </source>
</reference>
<dbReference type="AlphaFoldDB" id="A0A4S4FWC7"/>
<evidence type="ECO:0000313" key="2">
    <source>
        <dbReference type="Proteomes" id="UP000307380"/>
    </source>
</evidence>
<evidence type="ECO:0008006" key="3">
    <source>
        <dbReference type="Google" id="ProtNLM"/>
    </source>
</evidence>
<organism evidence="1 2">
    <name type="scientific">Orlajensenia flava</name>
    <dbReference type="NCBI Taxonomy" id="2565934"/>
    <lineage>
        <taxon>Bacteria</taxon>
        <taxon>Bacillati</taxon>
        <taxon>Actinomycetota</taxon>
        <taxon>Actinomycetes</taxon>
        <taxon>Micrococcales</taxon>
        <taxon>Microbacteriaceae</taxon>
        <taxon>Orlajensenia</taxon>
    </lineage>
</organism>
<keyword evidence="2" id="KW-1185">Reference proteome</keyword>
<dbReference type="EMBL" id="SSSN01000003">
    <property type="protein sequence ID" value="THG35270.1"/>
    <property type="molecule type" value="Genomic_DNA"/>
</dbReference>
<accession>A0A4S4FWC7</accession>
<gene>
    <name evidence="1" type="ORF">E6C70_04195</name>
</gene>